<feature type="compositionally biased region" description="Polar residues" evidence="1">
    <location>
        <begin position="257"/>
        <end position="267"/>
    </location>
</feature>
<dbReference type="EMBL" id="JARKIE010000034">
    <property type="protein sequence ID" value="KAJ7696547.1"/>
    <property type="molecule type" value="Genomic_DNA"/>
</dbReference>
<feature type="region of interest" description="Disordered" evidence="1">
    <location>
        <begin position="164"/>
        <end position="279"/>
    </location>
</feature>
<gene>
    <name evidence="2" type="ORF">B0H17DRAFT_1130940</name>
</gene>
<sequence length="279" mass="29929">MGRALYSEKYGVNAIAVRVEPEPVQSPEPWRKWSLSNRFDPDSDEFFEDAEYEAFMDQGPLDVPLPLPLPPTDSSSSSSSEDSDSASGRDSPPVRMTAIWDRLLDEEAAAAYQPVPEEQLLLDIPGYALVDDLVTIHAADGPPRAVTVTVHPPSALRNSTTATDLARARGSTGSAPITIPRAPSTPEPDSPASSFPYSASPSTPPAVYAHLQLTTPSPPPTVTPRIYMWGARPHPYAPASPASPTSARHTHPAGPLTNPSARQSRTRITPARRVNESLA</sequence>
<feature type="compositionally biased region" description="Low complexity" evidence="1">
    <location>
        <begin position="190"/>
        <end position="201"/>
    </location>
</feature>
<dbReference type="Proteomes" id="UP001221757">
    <property type="component" value="Unassembled WGS sequence"/>
</dbReference>
<keyword evidence="3" id="KW-1185">Reference proteome</keyword>
<evidence type="ECO:0000313" key="3">
    <source>
        <dbReference type="Proteomes" id="UP001221757"/>
    </source>
</evidence>
<dbReference type="AlphaFoldDB" id="A0AAD7DQ84"/>
<reference evidence="2" key="1">
    <citation type="submission" date="2023-03" db="EMBL/GenBank/DDBJ databases">
        <title>Massive genome expansion in bonnet fungi (Mycena s.s.) driven by repeated elements and novel gene families across ecological guilds.</title>
        <authorList>
            <consortium name="Lawrence Berkeley National Laboratory"/>
            <person name="Harder C.B."/>
            <person name="Miyauchi S."/>
            <person name="Viragh M."/>
            <person name="Kuo A."/>
            <person name="Thoen E."/>
            <person name="Andreopoulos B."/>
            <person name="Lu D."/>
            <person name="Skrede I."/>
            <person name="Drula E."/>
            <person name="Henrissat B."/>
            <person name="Morin E."/>
            <person name="Kohler A."/>
            <person name="Barry K."/>
            <person name="LaButti K."/>
            <person name="Morin E."/>
            <person name="Salamov A."/>
            <person name="Lipzen A."/>
            <person name="Mereny Z."/>
            <person name="Hegedus B."/>
            <person name="Baldrian P."/>
            <person name="Stursova M."/>
            <person name="Weitz H."/>
            <person name="Taylor A."/>
            <person name="Grigoriev I.V."/>
            <person name="Nagy L.G."/>
            <person name="Martin F."/>
            <person name="Kauserud H."/>
        </authorList>
    </citation>
    <scope>NUCLEOTIDE SEQUENCE</scope>
    <source>
        <strain evidence="2">CBHHK067</strain>
    </source>
</reference>
<evidence type="ECO:0000313" key="2">
    <source>
        <dbReference type="EMBL" id="KAJ7696547.1"/>
    </source>
</evidence>
<feature type="compositionally biased region" description="Low complexity" evidence="1">
    <location>
        <begin position="231"/>
        <end position="247"/>
    </location>
</feature>
<feature type="region of interest" description="Disordered" evidence="1">
    <location>
        <begin position="58"/>
        <end position="94"/>
    </location>
</feature>
<accession>A0AAD7DQ84</accession>
<organism evidence="2 3">
    <name type="scientific">Mycena rosella</name>
    <name type="common">Pink bonnet</name>
    <name type="synonym">Agaricus rosellus</name>
    <dbReference type="NCBI Taxonomy" id="1033263"/>
    <lineage>
        <taxon>Eukaryota</taxon>
        <taxon>Fungi</taxon>
        <taxon>Dikarya</taxon>
        <taxon>Basidiomycota</taxon>
        <taxon>Agaricomycotina</taxon>
        <taxon>Agaricomycetes</taxon>
        <taxon>Agaricomycetidae</taxon>
        <taxon>Agaricales</taxon>
        <taxon>Marasmiineae</taxon>
        <taxon>Mycenaceae</taxon>
        <taxon>Mycena</taxon>
    </lineage>
</organism>
<evidence type="ECO:0000256" key="1">
    <source>
        <dbReference type="SAM" id="MobiDB-lite"/>
    </source>
</evidence>
<proteinExistence type="predicted"/>
<name>A0AAD7DQ84_MYCRO</name>
<protein>
    <submittedName>
        <fullName evidence="2">Uncharacterized protein</fullName>
    </submittedName>
</protein>
<feature type="compositionally biased region" description="Low complexity" evidence="1">
    <location>
        <begin position="72"/>
        <end position="91"/>
    </location>
</feature>
<comment type="caution">
    <text evidence="2">The sequence shown here is derived from an EMBL/GenBank/DDBJ whole genome shotgun (WGS) entry which is preliminary data.</text>
</comment>